<keyword evidence="5" id="KW-1185">Reference proteome</keyword>
<dbReference type="InterPro" id="IPR042003">
    <property type="entry name" value="Sortase_E"/>
</dbReference>
<dbReference type="RefSeq" id="WP_344126557.1">
    <property type="nucleotide sequence ID" value="NZ_BAAARA010000002.1"/>
</dbReference>
<keyword evidence="3" id="KW-0812">Transmembrane</keyword>
<feature type="transmembrane region" description="Helical" evidence="3">
    <location>
        <begin position="27"/>
        <end position="48"/>
    </location>
</feature>
<dbReference type="Pfam" id="PF04203">
    <property type="entry name" value="Sortase"/>
    <property type="match status" value="1"/>
</dbReference>
<dbReference type="SUPFAM" id="SSF63817">
    <property type="entry name" value="Sortase"/>
    <property type="match status" value="2"/>
</dbReference>
<evidence type="ECO:0000256" key="3">
    <source>
        <dbReference type="SAM" id="Phobius"/>
    </source>
</evidence>
<evidence type="ECO:0000256" key="2">
    <source>
        <dbReference type="SAM" id="MobiDB-lite"/>
    </source>
</evidence>
<proteinExistence type="predicted"/>
<dbReference type="InterPro" id="IPR023365">
    <property type="entry name" value="Sortase_dom-sf"/>
</dbReference>
<feature type="region of interest" description="Disordered" evidence="2">
    <location>
        <begin position="65"/>
        <end position="92"/>
    </location>
</feature>
<dbReference type="NCBIfam" id="NF033747">
    <property type="entry name" value="class_E_sortase"/>
    <property type="match status" value="1"/>
</dbReference>
<dbReference type="Gene3D" id="2.40.260.10">
    <property type="entry name" value="Sortase"/>
    <property type="match status" value="1"/>
</dbReference>
<feature type="region of interest" description="Disordered" evidence="2">
    <location>
        <begin position="1"/>
        <end position="20"/>
    </location>
</feature>
<evidence type="ECO:0008006" key="6">
    <source>
        <dbReference type="Google" id="ProtNLM"/>
    </source>
</evidence>
<evidence type="ECO:0000256" key="1">
    <source>
        <dbReference type="ARBA" id="ARBA00022801"/>
    </source>
</evidence>
<protein>
    <recommendedName>
        <fullName evidence="6">Class E sortase</fullName>
    </recommendedName>
</protein>
<organism evidence="4 5">
    <name type="scientific">Saccharopolyspora halophila</name>
    <dbReference type="NCBI Taxonomy" id="405551"/>
    <lineage>
        <taxon>Bacteria</taxon>
        <taxon>Bacillati</taxon>
        <taxon>Actinomycetota</taxon>
        <taxon>Actinomycetes</taxon>
        <taxon>Pseudonocardiales</taxon>
        <taxon>Pseudonocardiaceae</taxon>
        <taxon>Saccharopolyspora</taxon>
    </lineage>
</organism>
<comment type="caution">
    <text evidence="4">The sequence shown here is derived from an EMBL/GenBank/DDBJ whole genome shotgun (WGS) entry which is preliminary data.</text>
</comment>
<keyword evidence="3" id="KW-0472">Membrane</keyword>
<keyword evidence="1" id="KW-0378">Hydrolase</keyword>
<dbReference type="InterPro" id="IPR005754">
    <property type="entry name" value="Sortase"/>
</dbReference>
<evidence type="ECO:0000313" key="5">
    <source>
        <dbReference type="Proteomes" id="UP001501218"/>
    </source>
</evidence>
<dbReference type="CDD" id="cd05830">
    <property type="entry name" value="Sortase_E"/>
    <property type="match status" value="1"/>
</dbReference>
<gene>
    <name evidence="4" type="ORF">GCM10009854_07600</name>
</gene>
<evidence type="ECO:0000313" key="4">
    <source>
        <dbReference type="EMBL" id="GAA2334463.1"/>
    </source>
</evidence>
<dbReference type="InterPro" id="IPR053465">
    <property type="entry name" value="Sortase_Class_E"/>
</dbReference>
<accession>A0ABP5SM24</accession>
<dbReference type="Proteomes" id="UP001501218">
    <property type="component" value="Unassembled WGS sequence"/>
</dbReference>
<reference evidence="5" key="1">
    <citation type="journal article" date="2019" name="Int. J. Syst. Evol. Microbiol.">
        <title>The Global Catalogue of Microorganisms (GCM) 10K type strain sequencing project: providing services to taxonomists for standard genome sequencing and annotation.</title>
        <authorList>
            <consortium name="The Broad Institute Genomics Platform"/>
            <consortium name="The Broad Institute Genome Sequencing Center for Infectious Disease"/>
            <person name="Wu L."/>
            <person name="Ma J."/>
        </authorList>
    </citation>
    <scope>NUCLEOTIDE SEQUENCE [LARGE SCALE GENOMIC DNA]</scope>
    <source>
        <strain evidence="5">JCM 16221</strain>
    </source>
</reference>
<sequence length="284" mass="30913">MVSTAATSESSPPEPERPIGPRGVVRFIGELLITAGLVVLLFVFYTVYVTDWFTARQQHAASERLQSRWQEQRDDQPRGQVIPEPPPPERGAGFARLYLPTLGPDLNFTVLEGTDAETLEDGPGHYEGTQWPGEPGNFAVAGHRIGRGAPFNDLDRLNSCDPLVVETATHWYVYRVLPLPGEGTGWDEHGGDPRCAGVAPMTGPYQDVSGRRIVGPSRGDVIDPVPGAPVADVLAPGASRLITLTTCHPEFSARQRLIVHGVLTTEYPKIAGSPQLRPDELEER</sequence>
<keyword evidence="3" id="KW-1133">Transmembrane helix</keyword>
<dbReference type="EMBL" id="BAAARA010000002">
    <property type="protein sequence ID" value="GAA2334463.1"/>
    <property type="molecule type" value="Genomic_DNA"/>
</dbReference>
<name>A0ABP5SM24_9PSEU</name>
<feature type="compositionally biased region" description="Basic and acidic residues" evidence="2">
    <location>
        <begin position="65"/>
        <end position="77"/>
    </location>
</feature>